<gene>
    <name evidence="5" type="ORF">NKR19_g2301</name>
</gene>
<comment type="caution">
    <text evidence="5">The sequence shown here is derived from an EMBL/GenBank/DDBJ whole genome shotgun (WGS) entry which is preliminary data.</text>
</comment>
<dbReference type="PRINTS" id="PR00463">
    <property type="entry name" value="EP450I"/>
</dbReference>
<dbReference type="AlphaFoldDB" id="A0AA38RWQ7"/>
<dbReference type="PRINTS" id="PR00385">
    <property type="entry name" value="P450"/>
</dbReference>
<dbReference type="SUPFAM" id="SSF48264">
    <property type="entry name" value="Cytochrome P450"/>
    <property type="match status" value="1"/>
</dbReference>
<proteinExistence type="predicted"/>
<dbReference type="Proteomes" id="UP001174691">
    <property type="component" value="Unassembled WGS sequence"/>
</dbReference>
<comment type="cofactor">
    <cofactor evidence="4">
        <name>heme</name>
        <dbReference type="ChEBI" id="CHEBI:30413"/>
    </cofactor>
</comment>
<keyword evidence="2 4" id="KW-0479">Metal-binding</keyword>
<keyword evidence="1 4" id="KW-0349">Heme</keyword>
<evidence type="ECO:0000256" key="1">
    <source>
        <dbReference type="ARBA" id="ARBA00022617"/>
    </source>
</evidence>
<dbReference type="InterPro" id="IPR036396">
    <property type="entry name" value="Cyt_P450_sf"/>
</dbReference>
<dbReference type="CDD" id="cd11069">
    <property type="entry name" value="CYP_FUM15-like"/>
    <property type="match status" value="1"/>
</dbReference>
<dbReference type="Pfam" id="PF00067">
    <property type="entry name" value="p450"/>
    <property type="match status" value="1"/>
</dbReference>
<accession>A0AA38RWQ7</accession>
<dbReference type="InterPro" id="IPR002401">
    <property type="entry name" value="Cyt_P450_E_grp-I"/>
</dbReference>
<reference evidence="5" key="1">
    <citation type="submission" date="2022-07" db="EMBL/GenBank/DDBJ databases">
        <title>Fungi with potential for degradation of polypropylene.</title>
        <authorList>
            <person name="Gostincar C."/>
        </authorList>
    </citation>
    <scope>NUCLEOTIDE SEQUENCE</scope>
    <source>
        <strain evidence="5">EXF-13287</strain>
    </source>
</reference>
<dbReference type="FunFam" id="1.10.630.10:FF:000051">
    <property type="entry name" value="Cytochrome P450 monooxygenase (Fum15)"/>
    <property type="match status" value="1"/>
</dbReference>
<dbReference type="GO" id="GO:0004497">
    <property type="term" value="F:monooxygenase activity"/>
    <property type="evidence" value="ECO:0007669"/>
    <property type="project" value="InterPro"/>
</dbReference>
<evidence type="ECO:0000313" key="5">
    <source>
        <dbReference type="EMBL" id="KAJ9161414.1"/>
    </source>
</evidence>
<dbReference type="PANTHER" id="PTHR24305:SF227">
    <property type="entry name" value="P450, PUTATIVE (EUROFUNG)-RELATED"/>
    <property type="match status" value="1"/>
</dbReference>
<evidence type="ECO:0000256" key="4">
    <source>
        <dbReference type="PIRSR" id="PIRSR602401-1"/>
    </source>
</evidence>
<dbReference type="GO" id="GO:0005506">
    <property type="term" value="F:iron ion binding"/>
    <property type="evidence" value="ECO:0007669"/>
    <property type="project" value="InterPro"/>
</dbReference>
<dbReference type="Gene3D" id="1.10.630.10">
    <property type="entry name" value="Cytochrome P450"/>
    <property type="match status" value="1"/>
</dbReference>
<evidence type="ECO:0000256" key="2">
    <source>
        <dbReference type="ARBA" id="ARBA00022723"/>
    </source>
</evidence>
<dbReference type="EMBL" id="JANBVN010000023">
    <property type="protein sequence ID" value="KAJ9161414.1"/>
    <property type="molecule type" value="Genomic_DNA"/>
</dbReference>
<dbReference type="GO" id="GO:0016705">
    <property type="term" value="F:oxidoreductase activity, acting on paired donors, with incorporation or reduction of molecular oxygen"/>
    <property type="evidence" value="ECO:0007669"/>
    <property type="project" value="InterPro"/>
</dbReference>
<name>A0AA38RWQ7_9PEZI</name>
<keyword evidence="3 4" id="KW-0408">Iron</keyword>
<dbReference type="InterPro" id="IPR050121">
    <property type="entry name" value="Cytochrome_P450_monoxygenase"/>
</dbReference>
<evidence type="ECO:0000313" key="6">
    <source>
        <dbReference type="Proteomes" id="UP001174691"/>
    </source>
</evidence>
<evidence type="ECO:0000256" key="3">
    <source>
        <dbReference type="ARBA" id="ARBA00023004"/>
    </source>
</evidence>
<feature type="binding site" description="axial binding residue" evidence="4">
    <location>
        <position position="448"/>
    </location>
    <ligand>
        <name>heme</name>
        <dbReference type="ChEBI" id="CHEBI:30413"/>
    </ligand>
    <ligandPart>
        <name>Fe</name>
        <dbReference type="ChEBI" id="CHEBI:18248"/>
    </ligandPart>
</feature>
<keyword evidence="6" id="KW-1185">Reference proteome</keyword>
<sequence length="508" mass="56587">MILYPKLFSPLRGLPEPSNNTWFMGQWHKLVHENPGAPMLEWVNSIPNDGLIRFLSICNQERLLPTSAQALREILVTKAYDFTKPGEFITGLGRILGIGLFLAEGDEHKHQRRIMLPAFAFRHVKDLVPTFWDMAREGALFMAERALADAAKARTLDEDKLAPNTGLLEVRDWASRMTLDIIGATGLGRDFGATKDPDNQLAKTYGLLTESTTGARILAALQLIMPGWIVNLLPVERNLTVQEASKAVRAVCRELIAEKKQKLANKTLDDLDILSVALESGGFTDEELVNQLMTFLAAGHETTAMAMTWTVYALCLHPEVQQRLREEVHSRLPSLDDPSATVSALDIDHMPYLNAVCNESLRFYPPAPVSARVSAVDTTICDQHVPKGTRIMLVPQAINRSQALWGPDAGMFKPERWLPYFEGDKGAASGHAESNYAFLTFFHGPRSCIGQGFAKAEFACLLAAWVGRFRFELKNEEEYDETKMKVKGVITARPKNGLWVKATVLDGW</sequence>
<organism evidence="5 6">
    <name type="scientific">Coniochaeta hoffmannii</name>
    <dbReference type="NCBI Taxonomy" id="91930"/>
    <lineage>
        <taxon>Eukaryota</taxon>
        <taxon>Fungi</taxon>
        <taxon>Dikarya</taxon>
        <taxon>Ascomycota</taxon>
        <taxon>Pezizomycotina</taxon>
        <taxon>Sordariomycetes</taxon>
        <taxon>Sordariomycetidae</taxon>
        <taxon>Coniochaetales</taxon>
        <taxon>Coniochaetaceae</taxon>
        <taxon>Coniochaeta</taxon>
    </lineage>
</organism>
<protein>
    <submittedName>
        <fullName evidence="5">Cytochrome P450 97B3</fullName>
    </submittedName>
</protein>
<dbReference type="InterPro" id="IPR001128">
    <property type="entry name" value="Cyt_P450"/>
</dbReference>
<dbReference type="GO" id="GO:0020037">
    <property type="term" value="F:heme binding"/>
    <property type="evidence" value="ECO:0007669"/>
    <property type="project" value="InterPro"/>
</dbReference>
<dbReference type="PANTHER" id="PTHR24305">
    <property type="entry name" value="CYTOCHROME P450"/>
    <property type="match status" value="1"/>
</dbReference>